<evidence type="ECO:0000313" key="1">
    <source>
        <dbReference type="EMBL" id="ANB40951.1"/>
    </source>
</evidence>
<keyword evidence="2" id="KW-1185">Reference proteome</keyword>
<dbReference type="GeneID" id="30308784"/>
<sequence>MNIVPVQIRPHLIPFFYKEFEGVEVNHLSKKVKACKVNSESALGFMIMLSLQKCKFPVKTTGKFYVYLEISPAIFSESKLFNIANGKNSFLEVPPYLNNKINEILEDIFRIAFQYQTRGMLKANPNLLVRDAIIEFMNEYQLDEYGFQVESIRRLLDRGQKNKLSRLQSKVANRVLNI</sequence>
<evidence type="ECO:0000313" key="2">
    <source>
        <dbReference type="Proteomes" id="UP000202917"/>
    </source>
</evidence>
<dbReference type="RefSeq" id="YP_009322912.1">
    <property type="nucleotide sequence ID" value="NC_031926.1"/>
</dbReference>
<dbReference type="OrthoDB" id="9548at10239"/>
<dbReference type="EMBL" id="KU599887">
    <property type="protein sequence ID" value="ANB40951.1"/>
    <property type="molecule type" value="Genomic_DNA"/>
</dbReference>
<accession>A0A1B0WMN1</accession>
<dbReference type="Proteomes" id="UP000202917">
    <property type="component" value="Segment"/>
</dbReference>
<name>A0A1B0WMN1_9CAUD</name>
<organism evidence="1 2">
    <name type="scientific">Flavobacterium phage 2A</name>
    <dbReference type="NCBI Taxonomy" id="1792273"/>
    <lineage>
        <taxon>Viruses</taxon>
        <taxon>Duplodnaviria</taxon>
        <taxon>Heunggongvirae</taxon>
        <taxon>Uroviricota</taxon>
        <taxon>Caudoviricetes</taxon>
        <taxon>Duneviridae</taxon>
        <taxon>Unahavirus</taxon>
        <taxon>Unahavirus uv2A</taxon>
    </lineage>
</organism>
<dbReference type="KEGG" id="vg:30308784"/>
<reference evidence="1 2" key="1">
    <citation type="submission" date="2016-01" db="EMBL/GenBank/DDBJ databases">
        <title>Molecular aspects and genomic diversity of bacteriophages-specific to fish pathogen Flavobacterium psychrophilum.</title>
        <authorList>
            <person name="Castillo D."/>
            <person name="Middelboe M."/>
        </authorList>
    </citation>
    <scope>NUCLEOTIDE SEQUENCE [LARGE SCALE GENOMIC DNA]</scope>
</reference>
<proteinExistence type="predicted"/>
<protein>
    <submittedName>
        <fullName evidence="1">Uncharacterized protein</fullName>
    </submittedName>
</protein>